<dbReference type="InterPro" id="IPR002201">
    <property type="entry name" value="Glyco_trans_9"/>
</dbReference>
<dbReference type="PATRIC" id="fig|1121451.3.peg.1853"/>
<evidence type="ECO:0000256" key="2">
    <source>
        <dbReference type="ARBA" id="ARBA00022679"/>
    </source>
</evidence>
<dbReference type="GO" id="GO:0005829">
    <property type="term" value="C:cytosol"/>
    <property type="evidence" value="ECO:0007669"/>
    <property type="project" value="TreeGrafter"/>
</dbReference>
<dbReference type="RefSeq" id="WP_015336493.1">
    <property type="nucleotide sequence ID" value="NC_020055.1"/>
</dbReference>
<keyword evidence="1" id="KW-0328">Glycosyltransferase</keyword>
<dbReference type="EMBL" id="FO203522">
    <property type="protein sequence ID" value="CCO23890.1"/>
    <property type="molecule type" value="Genomic_DNA"/>
</dbReference>
<organism evidence="3 4">
    <name type="scientific">Maridesulfovibrio hydrothermalis AM13 = DSM 14728</name>
    <dbReference type="NCBI Taxonomy" id="1121451"/>
    <lineage>
        <taxon>Bacteria</taxon>
        <taxon>Pseudomonadati</taxon>
        <taxon>Thermodesulfobacteriota</taxon>
        <taxon>Desulfovibrionia</taxon>
        <taxon>Desulfovibrionales</taxon>
        <taxon>Desulfovibrionaceae</taxon>
        <taxon>Maridesulfovibrio</taxon>
    </lineage>
</organism>
<dbReference type="SUPFAM" id="SSF53756">
    <property type="entry name" value="UDP-Glycosyltransferase/glycogen phosphorylase"/>
    <property type="match status" value="1"/>
</dbReference>
<dbReference type="AlphaFoldDB" id="L0RCF4"/>
<gene>
    <name evidence="3" type="ORF">DESAM_21613</name>
</gene>
<keyword evidence="2 3" id="KW-0808">Transferase</keyword>
<accession>L0RCF4</accession>
<evidence type="ECO:0000313" key="4">
    <source>
        <dbReference type="Proteomes" id="UP000010808"/>
    </source>
</evidence>
<dbReference type="Proteomes" id="UP000010808">
    <property type="component" value="Chromosome"/>
</dbReference>
<reference evidence="3 4" key="1">
    <citation type="submission" date="2012-10" db="EMBL/GenBank/DDBJ databases">
        <authorList>
            <person name="Genoscope - CEA"/>
        </authorList>
    </citation>
    <scope>NUCLEOTIDE SEQUENCE [LARGE SCALE GENOMIC DNA]</scope>
    <source>
        <strain evidence="4">AM13 / DSM 14728</strain>
    </source>
</reference>
<dbReference type="STRING" id="1121451.DESAM_21613"/>
<keyword evidence="4" id="KW-1185">Reference proteome</keyword>
<dbReference type="OrthoDB" id="9797795at2"/>
<evidence type="ECO:0000313" key="3">
    <source>
        <dbReference type="EMBL" id="CCO23890.1"/>
    </source>
</evidence>
<dbReference type="eggNOG" id="COG0859">
    <property type="taxonomic scope" value="Bacteria"/>
</dbReference>
<evidence type="ECO:0000256" key="1">
    <source>
        <dbReference type="ARBA" id="ARBA00022676"/>
    </source>
</evidence>
<dbReference type="PANTHER" id="PTHR30160">
    <property type="entry name" value="TETRAACYLDISACCHARIDE 4'-KINASE-RELATED"/>
    <property type="match status" value="1"/>
</dbReference>
<dbReference type="HOGENOM" id="CLU_032383_0_0_7"/>
<dbReference type="CDD" id="cd03789">
    <property type="entry name" value="GT9_LPS_heptosyltransferase"/>
    <property type="match status" value="1"/>
</dbReference>
<dbReference type="InterPro" id="IPR051199">
    <property type="entry name" value="LPS_LOS_Heptosyltrfase"/>
</dbReference>
<proteinExistence type="predicted"/>
<dbReference type="Pfam" id="PF01075">
    <property type="entry name" value="Glyco_transf_9"/>
    <property type="match status" value="1"/>
</dbReference>
<dbReference type="Gene3D" id="3.40.50.2000">
    <property type="entry name" value="Glycogen Phosphorylase B"/>
    <property type="match status" value="2"/>
</dbReference>
<sequence>MKALVINLTRFGDLLQTQPVISALAQQSYETAMMCLENFAGTTRLMRDVAATFPLPGAPFLASLDRDWRESVNAFESYCTEIEDKFDPDLIINLTPSVPARLIALRLAEGREVRGFAMDEFGFNADTSPWAGFLQVASSNRGSSPFNVVDLFSKVAGFDRPAPFHLAEAPPERTVAALELFENFPPETKGFVGFQPGASEERRRWPVAHFRELGMMLWNKLRRVPVLLGTEGEQELGQRILDGAGFPYINLMGKTSLPELMAVLHRLDLLITNDTGTMHLAAGAGTPVAAVFLATAQPWDTGPAAENSLCLEPDVDCHPCPFGAECPSENMCRHQVGAAAVFEAVSSYINEGRWPRLEKRGVRSYLTVRDGQGFMTLTSLSGHEHTDRYKWIMLQRDFYRRFLDGEEFSGLLAGKILFSDDFRARLVKSLSESRDVLFLLSKQAVILQADPIEAMKVKFLANFQKIQDILSSCPELSVLSSLWDFEARSHDSMQGLVSQLNRYMGLISAILESVE</sequence>
<dbReference type="GO" id="GO:0009244">
    <property type="term" value="P:lipopolysaccharide core region biosynthetic process"/>
    <property type="evidence" value="ECO:0007669"/>
    <property type="project" value="TreeGrafter"/>
</dbReference>
<name>L0RCF4_9BACT</name>
<protein>
    <submittedName>
        <fullName evidence="3">Glycosyl transferase family 9</fullName>
    </submittedName>
</protein>
<dbReference type="GO" id="GO:0008713">
    <property type="term" value="F:ADP-heptose-lipopolysaccharide heptosyltransferase activity"/>
    <property type="evidence" value="ECO:0007669"/>
    <property type="project" value="TreeGrafter"/>
</dbReference>
<dbReference type="PANTHER" id="PTHR30160:SF7">
    <property type="entry name" value="ADP-HEPTOSE--LPS HEPTOSYLTRANSFERASE 2"/>
    <property type="match status" value="1"/>
</dbReference>
<dbReference type="KEGG" id="dhy:DESAM_21613"/>